<dbReference type="PROSITE" id="PS51910">
    <property type="entry name" value="GH18_2"/>
    <property type="match status" value="1"/>
</dbReference>
<name>A0AAW0XBX3_CHEQU</name>
<reference evidence="6 7" key="1">
    <citation type="journal article" date="2024" name="BMC Genomics">
        <title>Genome assembly of redclaw crayfish (Cherax quadricarinatus) provides insights into its immune adaptation and hypoxia tolerance.</title>
        <authorList>
            <person name="Liu Z."/>
            <person name="Zheng J."/>
            <person name="Li H."/>
            <person name="Fang K."/>
            <person name="Wang S."/>
            <person name="He J."/>
            <person name="Zhou D."/>
            <person name="Weng S."/>
            <person name="Chi M."/>
            <person name="Gu Z."/>
            <person name="He J."/>
            <person name="Li F."/>
            <person name="Wang M."/>
        </authorList>
    </citation>
    <scope>NUCLEOTIDE SEQUENCE [LARGE SCALE GENOMIC DNA]</scope>
    <source>
        <strain evidence="6">ZL_2023a</strain>
    </source>
</reference>
<dbReference type="PANTHER" id="PTHR11177:SF317">
    <property type="entry name" value="CHITINASE 12-RELATED"/>
    <property type="match status" value="1"/>
</dbReference>
<evidence type="ECO:0000313" key="6">
    <source>
        <dbReference type="EMBL" id="KAK8736898.1"/>
    </source>
</evidence>
<dbReference type="GO" id="GO:0008061">
    <property type="term" value="F:chitin binding"/>
    <property type="evidence" value="ECO:0007669"/>
    <property type="project" value="InterPro"/>
</dbReference>
<feature type="non-terminal residue" evidence="6">
    <location>
        <position position="1"/>
    </location>
</feature>
<dbReference type="GO" id="GO:0005576">
    <property type="term" value="C:extracellular region"/>
    <property type="evidence" value="ECO:0007669"/>
    <property type="project" value="TreeGrafter"/>
</dbReference>
<dbReference type="SUPFAM" id="SSF51445">
    <property type="entry name" value="(Trans)glycosidases"/>
    <property type="match status" value="1"/>
</dbReference>
<dbReference type="EMBL" id="JARKIK010000043">
    <property type="protein sequence ID" value="KAK8736898.1"/>
    <property type="molecule type" value="Genomic_DNA"/>
</dbReference>
<evidence type="ECO:0000313" key="7">
    <source>
        <dbReference type="Proteomes" id="UP001445076"/>
    </source>
</evidence>
<organism evidence="6 7">
    <name type="scientific">Cherax quadricarinatus</name>
    <name type="common">Australian red claw crayfish</name>
    <dbReference type="NCBI Taxonomy" id="27406"/>
    <lineage>
        <taxon>Eukaryota</taxon>
        <taxon>Metazoa</taxon>
        <taxon>Ecdysozoa</taxon>
        <taxon>Arthropoda</taxon>
        <taxon>Crustacea</taxon>
        <taxon>Multicrustacea</taxon>
        <taxon>Malacostraca</taxon>
        <taxon>Eumalacostraca</taxon>
        <taxon>Eucarida</taxon>
        <taxon>Decapoda</taxon>
        <taxon>Pleocyemata</taxon>
        <taxon>Astacidea</taxon>
        <taxon>Parastacoidea</taxon>
        <taxon>Parastacidae</taxon>
        <taxon>Cherax</taxon>
    </lineage>
</organism>
<accession>A0AAW0XBX3</accession>
<dbReference type="InterPro" id="IPR011583">
    <property type="entry name" value="Chitinase_II/V-like_cat"/>
</dbReference>
<proteinExistence type="inferred from homology"/>
<comment type="caution">
    <text evidence="6">The sequence shown here is derived from an EMBL/GenBank/DDBJ whole genome shotgun (WGS) entry which is preliminary data.</text>
</comment>
<keyword evidence="1 3" id="KW-0378">Hydrolase</keyword>
<evidence type="ECO:0000259" key="5">
    <source>
        <dbReference type="PROSITE" id="PS51910"/>
    </source>
</evidence>
<dbReference type="InterPro" id="IPR001223">
    <property type="entry name" value="Glyco_hydro18_cat"/>
</dbReference>
<evidence type="ECO:0000256" key="4">
    <source>
        <dbReference type="RuleBase" id="RU004453"/>
    </source>
</evidence>
<dbReference type="Pfam" id="PF00704">
    <property type="entry name" value="Glyco_hydro_18"/>
    <property type="match status" value="1"/>
</dbReference>
<dbReference type="GO" id="GO:0005975">
    <property type="term" value="P:carbohydrate metabolic process"/>
    <property type="evidence" value="ECO:0007669"/>
    <property type="project" value="InterPro"/>
</dbReference>
<dbReference type="GO" id="GO:0006032">
    <property type="term" value="P:chitin catabolic process"/>
    <property type="evidence" value="ECO:0007669"/>
    <property type="project" value="TreeGrafter"/>
</dbReference>
<dbReference type="Gene3D" id="3.20.20.80">
    <property type="entry name" value="Glycosidases"/>
    <property type="match status" value="1"/>
</dbReference>
<evidence type="ECO:0000256" key="1">
    <source>
        <dbReference type="ARBA" id="ARBA00022801"/>
    </source>
</evidence>
<dbReference type="Proteomes" id="UP001445076">
    <property type="component" value="Unassembled WGS sequence"/>
</dbReference>
<keyword evidence="7" id="KW-1185">Reference proteome</keyword>
<dbReference type="InterPro" id="IPR017853">
    <property type="entry name" value="GH"/>
</dbReference>
<comment type="similarity">
    <text evidence="4">Belongs to the glycosyl hydrolase 18 family.</text>
</comment>
<keyword evidence="2 3" id="KW-0326">Glycosidase</keyword>
<gene>
    <name evidence="6" type="ORF">OTU49_004708</name>
</gene>
<dbReference type="PANTHER" id="PTHR11177">
    <property type="entry name" value="CHITINASE"/>
    <property type="match status" value="1"/>
</dbReference>
<dbReference type="GO" id="GO:0004568">
    <property type="term" value="F:chitinase activity"/>
    <property type="evidence" value="ECO:0007669"/>
    <property type="project" value="TreeGrafter"/>
</dbReference>
<sequence>VLDPWNELCPPLGGKCAYDRFVALKQKNANLKTILAVGGWNEGSDDFSVMASDPNKRQTFINSAITLVNEHGFDGLDVDWEYPGLRGGNPDDKANFVTLIQEFREEFDKYRPPLLLSGALSPGKDTIDEAYDLP</sequence>
<feature type="domain" description="GH18" evidence="5">
    <location>
        <begin position="1"/>
        <end position="134"/>
    </location>
</feature>
<feature type="non-terminal residue" evidence="6">
    <location>
        <position position="134"/>
    </location>
</feature>
<protein>
    <recommendedName>
        <fullName evidence="5">GH18 domain-containing protein</fullName>
    </recommendedName>
</protein>
<dbReference type="SMART" id="SM00636">
    <property type="entry name" value="Glyco_18"/>
    <property type="match status" value="1"/>
</dbReference>
<dbReference type="InterPro" id="IPR050314">
    <property type="entry name" value="Glycosyl_Hydrlase_18"/>
</dbReference>
<evidence type="ECO:0000256" key="3">
    <source>
        <dbReference type="RuleBase" id="RU000489"/>
    </source>
</evidence>
<dbReference type="AlphaFoldDB" id="A0AAW0XBX3"/>
<dbReference type="PROSITE" id="PS01095">
    <property type="entry name" value="GH18_1"/>
    <property type="match status" value="1"/>
</dbReference>
<evidence type="ECO:0000256" key="2">
    <source>
        <dbReference type="ARBA" id="ARBA00023295"/>
    </source>
</evidence>
<dbReference type="InterPro" id="IPR001579">
    <property type="entry name" value="Glyco_hydro_18_chit_AS"/>
</dbReference>